<evidence type="ECO:0000313" key="2">
    <source>
        <dbReference type="Proteomes" id="UP000035081"/>
    </source>
</evidence>
<gene>
    <name evidence="1" type="ORF">AU15_07800</name>
</gene>
<dbReference type="Proteomes" id="UP000035081">
    <property type="component" value="Chromosome"/>
</dbReference>
<dbReference type="EMBL" id="CP007152">
    <property type="protein sequence ID" value="AHI33097.1"/>
    <property type="molecule type" value="Genomic_DNA"/>
</dbReference>
<organism evidence="1 2">
    <name type="scientific">Marinobacter salarius</name>
    <dbReference type="NCBI Taxonomy" id="1420917"/>
    <lineage>
        <taxon>Bacteria</taxon>
        <taxon>Pseudomonadati</taxon>
        <taxon>Pseudomonadota</taxon>
        <taxon>Gammaproteobacteria</taxon>
        <taxon>Pseudomonadales</taxon>
        <taxon>Marinobacteraceae</taxon>
        <taxon>Marinobacter</taxon>
    </lineage>
</organism>
<proteinExistence type="predicted"/>
<protein>
    <submittedName>
        <fullName evidence="1">Uncharacterized protein</fullName>
    </submittedName>
</protein>
<dbReference type="HOGENOM" id="CLU_2898959_0_0_6"/>
<evidence type="ECO:0000313" key="1">
    <source>
        <dbReference type="EMBL" id="AHI33097.1"/>
    </source>
</evidence>
<dbReference type="AlphaFoldDB" id="W5YV26"/>
<reference evidence="1 2" key="1">
    <citation type="journal article" date="2014" name="Genome Announc.">
        <title>Draft Genome Sequences of Marinobacter similis A3d10T and Marinobacter salarius R9SW1T.</title>
        <authorList>
            <person name="Ivanova E.P."/>
            <person name="Ng H.J."/>
            <person name="Webb H.K."/>
            <person name="Feng G."/>
            <person name="Oshima K."/>
            <person name="Hattori M."/>
            <person name="Ohkuma M."/>
            <person name="Sergeev A.F."/>
            <person name="Mikhailov V.V."/>
            <person name="Crawford R.J."/>
            <person name="Sawabe T."/>
        </authorList>
    </citation>
    <scope>NUCLEOTIDE SEQUENCE [LARGE SCALE GENOMIC DNA]</scope>
    <source>
        <strain evidence="2">A3d10 and R9SW1</strain>
    </source>
</reference>
<sequence>MPRPKGGQNIRPSKSAIHSYYKILRDAANGGDVNAAAKLIELDHLTSQSPRPMQFQMTRDSQ</sequence>
<accession>W5YV26</accession>
<name>W5YV26_9GAMM</name>
<dbReference type="KEGG" id="msr:AU15_07800"/>